<protein>
    <submittedName>
        <fullName evidence="2">Uncharacterized protein</fullName>
    </submittedName>
</protein>
<comment type="caution">
    <text evidence="2">The sequence shown here is derived from an EMBL/GenBank/DDBJ whole genome shotgun (WGS) entry which is preliminary data.</text>
</comment>
<reference evidence="3" key="1">
    <citation type="journal article" date="2019" name="Int. J. Syst. Evol. Microbiol.">
        <title>The Global Catalogue of Microorganisms (GCM) 10K type strain sequencing project: providing services to taxonomists for standard genome sequencing and annotation.</title>
        <authorList>
            <consortium name="The Broad Institute Genomics Platform"/>
            <consortium name="The Broad Institute Genome Sequencing Center for Infectious Disease"/>
            <person name="Wu L."/>
            <person name="Ma J."/>
        </authorList>
    </citation>
    <scope>NUCLEOTIDE SEQUENCE [LARGE SCALE GENOMIC DNA]</scope>
    <source>
        <strain evidence="3">CCUG 62114</strain>
    </source>
</reference>
<organism evidence="2 3">
    <name type="scientific">Pseudofulvibacter geojedonensis</name>
    <dbReference type="NCBI Taxonomy" id="1123758"/>
    <lineage>
        <taxon>Bacteria</taxon>
        <taxon>Pseudomonadati</taxon>
        <taxon>Bacteroidota</taxon>
        <taxon>Flavobacteriia</taxon>
        <taxon>Flavobacteriales</taxon>
        <taxon>Flavobacteriaceae</taxon>
        <taxon>Pseudofulvibacter</taxon>
    </lineage>
</organism>
<sequence length="320" mass="37623">MKFRSLLFTLTLIFTTFCYSQVRVGDFSVDTYKHSKLNKKTLNRFTTKTTKFVLPKFYSKSTFESILNEVWDVTPYELIMDNDFNDSKVKVDDVLAQFMNIGITKSKSTGMKVDYGFHILDFHVVDKLKKKPKEGKLKWYSSKVGTIYFTPDISLRQQAGANSKELKGDLLNFRLGYLKNFLQFTNNSIKNKISTDLYDDYVKSELKNVKNSTIYIDKTFLYGYNPWKVTDKKSPEIEDLMKDFSFDYKIVEYKEIEKMILDNQATDFYYLMYNQINSNKIITIINGNTGDIIYQQHSLMSFNINSKDFKELDKKIKKLK</sequence>
<dbReference type="Proteomes" id="UP001596997">
    <property type="component" value="Unassembled WGS sequence"/>
</dbReference>
<evidence type="ECO:0000313" key="2">
    <source>
        <dbReference type="EMBL" id="MFD0964067.1"/>
    </source>
</evidence>
<keyword evidence="1" id="KW-0732">Signal</keyword>
<accession>A0ABW3I3L2</accession>
<evidence type="ECO:0000256" key="1">
    <source>
        <dbReference type="SAM" id="SignalP"/>
    </source>
</evidence>
<keyword evidence="3" id="KW-1185">Reference proteome</keyword>
<name>A0ABW3I3L2_9FLAO</name>
<feature type="chain" id="PRO_5047541114" evidence="1">
    <location>
        <begin position="21"/>
        <end position="320"/>
    </location>
</feature>
<dbReference type="EMBL" id="JBHTJM010000008">
    <property type="protein sequence ID" value="MFD0964067.1"/>
    <property type="molecule type" value="Genomic_DNA"/>
</dbReference>
<proteinExistence type="predicted"/>
<feature type="signal peptide" evidence="1">
    <location>
        <begin position="1"/>
        <end position="20"/>
    </location>
</feature>
<dbReference type="RefSeq" id="WP_377715421.1">
    <property type="nucleotide sequence ID" value="NZ_JBHTJM010000008.1"/>
</dbReference>
<evidence type="ECO:0000313" key="3">
    <source>
        <dbReference type="Proteomes" id="UP001596997"/>
    </source>
</evidence>
<gene>
    <name evidence="2" type="ORF">ACFQ1O_08640</name>
</gene>